<feature type="transmembrane region" description="Helical" evidence="2">
    <location>
        <begin position="158"/>
        <end position="175"/>
    </location>
</feature>
<reference evidence="3 4" key="1">
    <citation type="journal article" date="2004" name="Genome Res.">
        <title>The complete genome and proteome of Mycoplasma mobile.</title>
        <authorList>
            <person name="Jaffe J.D."/>
            <person name="Stange-Thomann N."/>
            <person name="Smith C."/>
            <person name="DeCaprio D."/>
            <person name="Fisher S."/>
            <person name="Butler J."/>
            <person name="Calvo S."/>
            <person name="Elkins T."/>
            <person name="FitzGerald M.G."/>
            <person name="Hafez N."/>
            <person name="Kodira C.D."/>
            <person name="Major J."/>
            <person name="Wang S."/>
            <person name="Wilkinson J."/>
            <person name="Nicol R."/>
            <person name="Nusbaum C."/>
            <person name="Birren B."/>
            <person name="Berg H.C."/>
            <person name="Church G.M."/>
        </authorList>
    </citation>
    <scope>NUCLEOTIDE SEQUENCE [LARGE SCALE GENOMIC DNA]</scope>
    <source>
        <strain evidence="4">ATCC 43663 / 163K / NCTC 11711</strain>
    </source>
</reference>
<proteinExistence type="predicted"/>
<feature type="compositionally biased region" description="Basic and acidic residues" evidence="1">
    <location>
        <begin position="250"/>
        <end position="261"/>
    </location>
</feature>
<dbReference type="HOGENOM" id="CLU_844182_0_0_14"/>
<keyword evidence="2" id="KW-0472">Membrane</keyword>
<keyword evidence="2" id="KW-0812">Transmembrane</keyword>
<dbReference type="Proteomes" id="UP000009072">
    <property type="component" value="Chromosome"/>
</dbReference>
<feature type="transmembrane region" description="Helical" evidence="2">
    <location>
        <begin position="88"/>
        <end position="113"/>
    </location>
</feature>
<dbReference type="RefSeq" id="WP_011264859.1">
    <property type="nucleotide sequence ID" value="NC_006908.1"/>
</dbReference>
<organism evidence="3 4">
    <name type="scientific">Mycoplasma mobile (strain ATCC 43663 / 163K / NCTC 11711)</name>
    <name type="common">Mesomycoplasma mobile</name>
    <dbReference type="NCBI Taxonomy" id="267748"/>
    <lineage>
        <taxon>Bacteria</taxon>
        <taxon>Bacillati</taxon>
        <taxon>Mycoplasmatota</taxon>
        <taxon>Mycoplasmoidales</taxon>
        <taxon>Metamycoplasmataceae</taxon>
        <taxon>Mesomycoplasma</taxon>
    </lineage>
</organism>
<feature type="transmembrane region" description="Helical" evidence="2">
    <location>
        <begin position="125"/>
        <end position="152"/>
    </location>
</feature>
<evidence type="ECO:0000256" key="1">
    <source>
        <dbReference type="SAM" id="MobiDB-lite"/>
    </source>
</evidence>
<dbReference type="EMBL" id="AE017308">
    <property type="protein sequence ID" value="AAT27825.1"/>
    <property type="molecule type" value="Genomic_DNA"/>
</dbReference>
<keyword evidence="4" id="KW-1185">Reference proteome</keyword>
<keyword evidence="2" id="KW-1133">Transmembrane helix</keyword>
<feature type="transmembrane region" description="Helical" evidence="2">
    <location>
        <begin position="30"/>
        <end position="54"/>
    </location>
</feature>
<feature type="compositionally biased region" description="Low complexity" evidence="1">
    <location>
        <begin position="230"/>
        <end position="244"/>
    </location>
</feature>
<feature type="region of interest" description="Disordered" evidence="1">
    <location>
        <begin position="230"/>
        <end position="261"/>
    </location>
</feature>
<dbReference type="KEGG" id="mmo:MMOB3390"/>
<evidence type="ECO:0000256" key="2">
    <source>
        <dbReference type="SAM" id="Phobius"/>
    </source>
</evidence>
<dbReference type="AlphaFoldDB" id="Q6KHV2"/>
<protein>
    <submittedName>
        <fullName evidence="3">Expressed protein</fullName>
    </submittedName>
</protein>
<gene>
    <name evidence="3" type="ordered locus">MMOB3390</name>
</gene>
<evidence type="ECO:0000313" key="4">
    <source>
        <dbReference type="Proteomes" id="UP000009072"/>
    </source>
</evidence>
<accession>Q6KHV2</accession>
<evidence type="ECO:0000313" key="3">
    <source>
        <dbReference type="EMBL" id="AAT27825.1"/>
    </source>
</evidence>
<sequence length="329" mass="38255">MNFQNPLNVGEFKKESELWKENWKALYKPWIIFFVVLASILSAVTIGYIVVSFLNVESILNNYRESLNGMTPPITNIDQRVNDLRTSYLLYFQLIPILFLLLMIGLLGFFIYSLITSNKKQSLRFLNTTIFTIMALFGMLIIIGSIFLPAGMAIENPIVLFRLFLGIFSIIFYFYPSSKIKRFKANFQRSYFLQKQKDQLEEFKKNGNFTSNAQGFSPMDIFNGMFSNAQTNTSRNTSNTNQANDYNSNEESKTSQNKNREKLEDLSTEQLHLLAEKLFISGHEEMNRNELLNKILNYLEIDEEAKMKTDAKITKEKIDDDFNKTKKHE</sequence>
<dbReference type="eggNOG" id="ENOG5030MG9">
    <property type="taxonomic scope" value="Bacteria"/>
</dbReference>
<name>Q6KHV2_MYCM1</name>